<evidence type="ECO:0000313" key="1">
    <source>
        <dbReference type="EMBL" id="CAB4164199.1"/>
    </source>
</evidence>
<accession>A0A6J5NXH2</accession>
<gene>
    <name evidence="1" type="ORF">UFOVP826_9</name>
</gene>
<protein>
    <submittedName>
        <fullName evidence="1">Uncharacterized protein</fullName>
    </submittedName>
</protein>
<reference evidence="1" key="1">
    <citation type="submission" date="2020-04" db="EMBL/GenBank/DDBJ databases">
        <authorList>
            <person name="Chiriac C."/>
            <person name="Salcher M."/>
            <person name="Ghai R."/>
            <person name="Kavagutti S V."/>
        </authorList>
    </citation>
    <scope>NUCLEOTIDE SEQUENCE</scope>
</reference>
<proteinExistence type="predicted"/>
<sequence>MGITSGLYIDRNGKLREVVGYSIKQDKWVAINYPFTNCSFHFSSGRVLIDGEHDDDLLYSATEVNED</sequence>
<organism evidence="1">
    <name type="scientific">uncultured Caudovirales phage</name>
    <dbReference type="NCBI Taxonomy" id="2100421"/>
    <lineage>
        <taxon>Viruses</taxon>
        <taxon>Duplodnaviria</taxon>
        <taxon>Heunggongvirae</taxon>
        <taxon>Uroviricota</taxon>
        <taxon>Caudoviricetes</taxon>
        <taxon>Peduoviridae</taxon>
        <taxon>Maltschvirus</taxon>
        <taxon>Maltschvirus maltsch</taxon>
    </lineage>
</organism>
<name>A0A6J5NXH2_9CAUD</name>
<dbReference type="EMBL" id="LR796765">
    <property type="protein sequence ID" value="CAB4164199.1"/>
    <property type="molecule type" value="Genomic_DNA"/>
</dbReference>